<evidence type="ECO:0000313" key="9">
    <source>
        <dbReference type="Proteomes" id="UP001331561"/>
    </source>
</evidence>
<dbReference type="InterPro" id="IPR050088">
    <property type="entry name" value="IspD/TarI_cytidylyltransf_bact"/>
</dbReference>
<gene>
    <name evidence="7 8" type="primary">ispD</name>
    <name evidence="8" type="ORF">VVD49_09030</name>
</gene>
<dbReference type="SUPFAM" id="SSF53448">
    <property type="entry name" value="Nucleotide-diphospho-sugar transferases"/>
    <property type="match status" value="1"/>
</dbReference>
<protein>
    <recommendedName>
        <fullName evidence="7">2-C-methyl-D-erythritol 4-phosphate cytidylyltransferase</fullName>
        <ecNumber evidence="7">2.7.7.60</ecNumber>
    </recommendedName>
    <alternativeName>
        <fullName evidence="7">4-diphosphocytidyl-2C-methyl-D-erythritol synthase</fullName>
    </alternativeName>
    <alternativeName>
        <fullName evidence="7">MEP cytidylyltransferase</fullName>
        <shortName evidence="7">MCT</shortName>
    </alternativeName>
</protein>
<accession>A0ABU6K2V2</accession>
<dbReference type="PANTHER" id="PTHR32125:SF4">
    <property type="entry name" value="2-C-METHYL-D-ERYTHRITOL 4-PHOSPHATE CYTIDYLYLTRANSFERASE, CHLOROPLASTIC"/>
    <property type="match status" value="1"/>
</dbReference>
<evidence type="ECO:0000313" key="8">
    <source>
        <dbReference type="EMBL" id="MEC5385866.1"/>
    </source>
</evidence>
<comment type="caution">
    <text evidence="8">The sequence shown here is derived from an EMBL/GenBank/DDBJ whole genome shotgun (WGS) entry which is preliminary data.</text>
</comment>
<dbReference type="InterPro" id="IPR018294">
    <property type="entry name" value="ISPD_synthase_CS"/>
</dbReference>
<dbReference type="GO" id="GO:0050518">
    <property type="term" value="F:2-C-methyl-D-erythritol 4-phosphate cytidylyltransferase activity"/>
    <property type="evidence" value="ECO:0007669"/>
    <property type="project" value="UniProtKB-EC"/>
</dbReference>
<keyword evidence="9" id="KW-1185">Reference proteome</keyword>
<feature type="site" description="Transition state stabilizer" evidence="7">
    <location>
        <position position="29"/>
    </location>
</feature>
<comment type="pathway">
    <text evidence="2 7">Isoprenoid biosynthesis; isopentenyl diphosphate biosynthesis via DXP pathway; isopentenyl diphosphate from 1-deoxy-D-xylulose 5-phosphate: step 2/6.</text>
</comment>
<dbReference type="PROSITE" id="PS01295">
    <property type="entry name" value="ISPD"/>
    <property type="match status" value="1"/>
</dbReference>
<feature type="site" description="Transition state stabilizer" evidence="7">
    <location>
        <position position="36"/>
    </location>
</feature>
<dbReference type="InterPro" id="IPR029044">
    <property type="entry name" value="Nucleotide-diphossugar_trans"/>
</dbReference>
<dbReference type="Pfam" id="PF01128">
    <property type="entry name" value="IspD"/>
    <property type="match status" value="1"/>
</dbReference>
<evidence type="ECO:0000256" key="3">
    <source>
        <dbReference type="ARBA" id="ARBA00009789"/>
    </source>
</evidence>
<evidence type="ECO:0000256" key="2">
    <source>
        <dbReference type="ARBA" id="ARBA00004787"/>
    </source>
</evidence>
<dbReference type="NCBIfam" id="TIGR00453">
    <property type="entry name" value="ispD"/>
    <property type="match status" value="1"/>
</dbReference>
<dbReference type="PANTHER" id="PTHR32125">
    <property type="entry name" value="2-C-METHYL-D-ERYTHRITOL 4-PHOSPHATE CYTIDYLYLTRANSFERASE, CHLOROPLASTIC"/>
    <property type="match status" value="1"/>
</dbReference>
<proteinExistence type="inferred from homology"/>
<dbReference type="EC" id="2.7.7.60" evidence="7"/>
<evidence type="ECO:0000256" key="1">
    <source>
        <dbReference type="ARBA" id="ARBA00001282"/>
    </source>
</evidence>
<name>A0ABU6K2V2_9RHOO</name>
<evidence type="ECO:0000256" key="6">
    <source>
        <dbReference type="ARBA" id="ARBA00023229"/>
    </source>
</evidence>
<keyword evidence="5 7" id="KW-0548">Nucleotidyltransferase</keyword>
<dbReference type="InterPro" id="IPR001228">
    <property type="entry name" value="IspD"/>
</dbReference>
<comment type="function">
    <text evidence="7">Catalyzes the formation of 4-diphosphocytidyl-2-C-methyl-D-erythritol from CTP and 2-C-methyl-D-erythritol 4-phosphate (MEP).</text>
</comment>
<dbReference type="CDD" id="cd02516">
    <property type="entry name" value="CDP-ME_synthetase"/>
    <property type="match status" value="1"/>
</dbReference>
<keyword evidence="6 7" id="KW-0414">Isoprene biosynthesis</keyword>
<keyword evidence="4 7" id="KW-0808">Transferase</keyword>
<dbReference type="EMBL" id="JAYXHS010000001">
    <property type="protein sequence ID" value="MEC5385866.1"/>
    <property type="molecule type" value="Genomic_DNA"/>
</dbReference>
<evidence type="ECO:0000256" key="4">
    <source>
        <dbReference type="ARBA" id="ARBA00022679"/>
    </source>
</evidence>
<dbReference type="InterPro" id="IPR034683">
    <property type="entry name" value="IspD/TarI"/>
</dbReference>
<evidence type="ECO:0000256" key="7">
    <source>
        <dbReference type="HAMAP-Rule" id="MF_00108"/>
    </source>
</evidence>
<organism evidence="8 9">
    <name type="scientific">Uliginosibacterium silvisoli</name>
    <dbReference type="NCBI Taxonomy" id="3114758"/>
    <lineage>
        <taxon>Bacteria</taxon>
        <taxon>Pseudomonadati</taxon>
        <taxon>Pseudomonadota</taxon>
        <taxon>Betaproteobacteria</taxon>
        <taxon>Rhodocyclales</taxon>
        <taxon>Zoogloeaceae</taxon>
        <taxon>Uliginosibacterium</taxon>
    </lineage>
</organism>
<dbReference type="HAMAP" id="MF_00108">
    <property type="entry name" value="IspD"/>
    <property type="match status" value="1"/>
</dbReference>
<feature type="site" description="Positions MEP for the nucleophilic attack" evidence="7">
    <location>
        <position position="175"/>
    </location>
</feature>
<sequence>MSALSHSASSISRAPRHIAIVPAAGSGSRMGAERPKQYIDLNQRPLLWHALETLTRVQRIEAVCVVLAPDDEWWPSFDWSALGDALRPMFVGGATRAHSVSNALAHMQSTMQVDDGDWVLVHDAARACLSVAQVDGLIDAVQDDPVGGLLAVPVADTLKRVHAGDGTLVGATVPRDGLWQAQTPQMFRYGLLRRALAHHDQVTDEAGAVEALGLRPRLVAADVTNFKVTYPQDLALAAQILQSRK</sequence>
<dbReference type="Proteomes" id="UP001331561">
    <property type="component" value="Unassembled WGS sequence"/>
</dbReference>
<evidence type="ECO:0000256" key="5">
    <source>
        <dbReference type="ARBA" id="ARBA00022695"/>
    </source>
</evidence>
<reference evidence="8 9" key="1">
    <citation type="submission" date="2024-01" db="EMBL/GenBank/DDBJ databases">
        <title>Uliginosibacterium soil sp. nov.</title>
        <authorList>
            <person name="Lv Y."/>
        </authorList>
    </citation>
    <scope>NUCLEOTIDE SEQUENCE [LARGE SCALE GENOMIC DNA]</scope>
    <source>
        <strain evidence="8 9">H3</strain>
    </source>
</reference>
<feature type="site" description="Positions MEP for the nucleophilic attack" evidence="7">
    <location>
        <position position="227"/>
    </location>
</feature>
<dbReference type="RefSeq" id="WP_327598810.1">
    <property type="nucleotide sequence ID" value="NZ_JAYXHS010000001.1"/>
</dbReference>
<comment type="similarity">
    <text evidence="3 7">Belongs to the IspD/TarI cytidylyltransferase family. IspD subfamily.</text>
</comment>
<dbReference type="Gene3D" id="3.90.550.10">
    <property type="entry name" value="Spore Coat Polysaccharide Biosynthesis Protein SpsA, Chain A"/>
    <property type="match status" value="1"/>
</dbReference>
<comment type="catalytic activity">
    <reaction evidence="1 7">
        <text>2-C-methyl-D-erythritol 4-phosphate + CTP + H(+) = 4-CDP-2-C-methyl-D-erythritol + diphosphate</text>
        <dbReference type="Rhea" id="RHEA:13429"/>
        <dbReference type="ChEBI" id="CHEBI:15378"/>
        <dbReference type="ChEBI" id="CHEBI:33019"/>
        <dbReference type="ChEBI" id="CHEBI:37563"/>
        <dbReference type="ChEBI" id="CHEBI:57823"/>
        <dbReference type="ChEBI" id="CHEBI:58262"/>
        <dbReference type="EC" id="2.7.7.60"/>
    </reaction>
</comment>